<evidence type="ECO:0000313" key="6">
    <source>
        <dbReference type="EMBL" id="XCD06526.1"/>
    </source>
</evidence>
<dbReference type="EMBL" id="PP511514">
    <property type="protein sequence ID" value="XCD04841.1"/>
    <property type="molecule type" value="Genomic_DNA"/>
</dbReference>
<evidence type="ECO:0000313" key="1">
    <source>
        <dbReference type="EMBL" id="XCD03536.1"/>
    </source>
</evidence>
<protein>
    <submittedName>
        <fullName evidence="5">Uncharacterized protein</fullName>
    </submittedName>
</protein>
<evidence type="ECO:0000313" key="2">
    <source>
        <dbReference type="EMBL" id="XCD04194.1"/>
    </source>
</evidence>
<dbReference type="EMBL" id="PP511371">
    <property type="protein sequence ID" value="XCD03536.1"/>
    <property type="molecule type" value="Genomic_DNA"/>
</dbReference>
<evidence type="ECO:0000313" key="4">
    <source>
        <dbReference type="EMBL" id="XCD05624.1"/>
    </source>
</evidence>
<evidence type="ECO:0000313" key="3">
    <source>
        <dbReference type="EMBL" id="XCD04841.1"/>
    </source>
</evidence>
<sequence length="34" mass="4129">MLGDTLLKNKVNLMFLKKVIDICFFLDFDFYRIN</sequence>
<dbReference type="EMBL" id="PP511872">
    <property type="protein sequence ID" value="XCD08222.1"/>
    <property type="molecule type" value="Genomic_DNA"/>
</dbReference>
<evidence type="ECO:0000313" key="8">
    <source>
        <dbReference type="EMBL" id="XCD08222.1"/>
    </source>
</evidence>
<dbReference type="EMBL" id="PP511585">
    <property type="protein sequence ID" value="XCD05624.1"/>
    <property type="molecule type" value="Genomic_DNA"/>
</dbReference>
<dbReference type="EMBL" id="PP511437">
    <property type="protein sequence ID" value="XCD04194.1"/>
    <property type="molecule type" value="Genomic_DNA"/>
</dbReference>
<organism evidence="5">
    <name type="scientific">Dulem virus 96</name>
    <dbReference type="NCBI Taxonomy" id="3145807"/>
    <lineage>
        <taxon>Viruses</taxon>
        <taxon>Monodnaviria</taxon>
        <taxon>Sangervirae</taxon>
        <taxon>Phixviricota</taxon>
        <taxon>Malgrandaviricetes</taxon>
        <taxon>Petitvirales</taxon>
        <taxon>Microviridae</taxon>
        <taxon>Microvirus</taxon>
    </lineage>
</organism>
<evidence type="ECO:0000313" key="5">
    <source>
        <dbReference type="EMBL" id="XCD06138.1"/>
    </source>
</evidence>
<name>A0AAU8B1G4_9VIRU</name>
<dbReference type="EMBL" id="PP511762">
    <property type="protein sequence ID" value="XCD07178.1"/>
    <property type="molecule type" value="Genomic_DNA"/>
</dbReference>
<accession>A0AAU8B1G4</accession>
<evidence type="ECO:0000313" key="7">
    <source>
        <dbReference type="EMBL" id="XCD07178.1"/>
    </source>
</evidence>
<proteinExistence type="predicted"/>
<reference evidence="5" key="1">
    <citation type="submission" date="2024-03" db="EMBL/GenBank/DDBJ databases">
        <title>Diverse circular DNA viruses in blood, oral, and fecal samples of captive lemurs.</title>
        <authorList>
            <person name="Paietta E.N."/>
            <person name="Kraberger S."/>
            <person name="Lund M.C."/>
            <person name="Custer J.M."/>
            <person name="Vargas K.M."/>
            <person name="Ehmke E.E."/>
            <person name="Yoder A.D."/>
            <person name="Varsani A."/>
        </authorList>
    </citation>
    <scope>NUCLEOTIDE SEQUENCE</scope>
    <source>
        <strain evidence="1">Duke_18_86</strain>
        <strain evidence="2">Duke_21_106</strain>
        <strain evidence="3">Duke_24FF_1310</strain>
        <strain evidence="4">Duke_24FS_119</strain>
        <strain evidence="5">Duke_25FF_1353</strain>
        <strain evidence="6">Duke_25FS_128</strain>
        <strain evidence="7">Duke_26_99</strain>
        <strain evidence="8">Duke_29_49</strain>
    </source>
</reference>
<dbReference type="EMBL" id="PP511683">
    <property type="protein sequence ID" value="XCD06526.1"/>
    <property type="molecule type" value="Genomic_DNA"/>
</dbReference>
<dbReference type="EMBL" id="PP511639">
    <property type="protein sequence ID" value="XCD06138.1"/>
    <property type="molecule type" value="Genomic_DNA"/>
</dbReference>